<comment type="caution">
    <text evidence="14">The sequence shown here is derived from an EMBL/GenBank/DDBJ whole genome shotgun (WGS) entry which is preliminary data.</text>
</comment>
<name>A0AAN9E7C1_CROPI</name>
<organism evidence="14 15">
    <name type="scientific">Crotalaria pallida</name>
    <name type="common">Smooth rattlebox</name>
    <name type="synonym">Crotalaria striata</name>
    <dbReference type="NCBI Taxonomy" id="3830"/>
    <lineage>
        <taxon>Eukaryota</taxon>
        <taxon>Viridiplantae</taxon>
        <taxon>Streptophyta</taxon>
        <taxon>Embryophyta</taxon>
        <taxon>Tracheophyta</taxon>
        <taxon>Spermatophyta</taxon>
        <taxon>Magnoliopsida</taxon>
        <taxon>eudicotyledons</taxon>
        <taxon>Gunneridae</taxon>
        <taxon>Pentapetalae</taxon>
        <taxon>rosids</taxon>
        <taxon>fabids</taxon>
        <taxon>Fabales</taxon>
        <taxon>Fabaceae</taxon>
        <taxon>Papilionoideae</taxon>
        <taxon>50 kb inversion clade</taxon>
        <taxon>genistoids sensu lato</taxon>
        <taxon>core genistoids</taxon>
        <taxon>Crotalarieae</taxon>
        <taxon>Crotalaria</taxon>
    </lineage>
</organism>
<dbReference type="InterPro" id="IPR038765">
    <property type="entry name" value="Papain-like_cys_pep_sf"/>
</dbReference>
<dbReference type="AlphaFoldDB" id="A0AAN9E7C1"/>
<keyword evidence="9" id="KW-0539">Nucleus</keyword>
<dbReference type="GO" id="GO:0005634">
    <property type="term" value="C:nucleus"/>
    <property type="evidence" value="ECO:0007669"/>
    <property type="project" value="UniProtKB-SubCell"/>
</dbReference>
<dbReference type="CDD" id="cd02663">
    <property type="entry name" value="Peptidase_C19G"/>
    <property type="match status" value="1"/>
</dbReference>
<keyword evidence="5" id="KW-0645">Protease</keyword>
<evidence type="ECO:0000313" key="14">
    <source>
        <dbReference type="EMBL" id="KAK7247415.1"/>
    </source>
</evidence>
<dbReference type="GO" id="GO:0004843">
    <property type="term" value="F:cysteine-type deubiquitinase activity"/>
    <property type="evidence" value="ECO:0007669"/>
    <property type="project" value="UniProtKB-EC"/>
</dbReference>
<dbReference type="PROSITE" id="PS50235">
    <property type="entry name" value="USP_3"/>
    <property type="match status" value="1"/>
</dbReference>
<evidence type="ECO:0000313" key="15">
    <source>
        <dbReference type="Proteomes" id="UP001372338"/>
    </source>
</evidence>
<accession>A0AAN9E7C1</accession>
<evidence type="ECO:0000256" key="10">
    <source>
        <dbReference type="ARBA" id="ARBA00023288"/>
    </source>
</evidence>
<evidence type="ECO:0000256" key="6">
    <source>
        <dbReference type="ARBA" id="ARBA00022707"/>
    </source>
</evidence>
<evidence type="ECO:0000256" key="3">
    <source>
        <dbReference type="ARBA" id="ARBA00009085"/>
    </source>
</evidence>
<evidence type="ECO:0000256" key="9">
    <source>
        <dbReference type="ARBA" id="ARBA00023242"/>
    </source>
</evidence>
<dbReference type="EMBL" id="JAYWIO010000008">
    <property type="protein sequence ID" value="KAK7247415.1"/>
    <property type="molecule type" value="Genomic_DNA"/>
</dbReference>
<dbReference type="PROSITE" id="PS00972">
    <property type="entry name" value="USP_1"/>
    <property type="match status" value="1"/>
</dbReference>
<dbReference type="GO" id="GO:0016579">
    <property type="term" value="P:protein deubiquitination"/>
    <property type="evidence" value="ECO:0007669"/>
    <property type="project" value="InterPro"/>
</dbReference>
<dbReference type="EC" id="3.4.19.12" evidence="4"/>
<dbReference type="InterPro" id="IPR028889">
    <property type="entry name" value="USP"/>
</dbReference>
<evidence type="ECO:0000256" key="7">
    <source>
        <dbReference type="ARBA" id="ARBA00022786"/>
    </source>
</evidence>
<dbReference type="Pfam" id="PF00443">
    <property type="entry name" value="UCH"/>
    <property type="match status" value="1"/>
</dbReference>
<dbReference type="InterPro" id="IPR050164">
    <property type="entry name" value="Peptidase_C19"/>
</dbReference>
<dbReference type="Gene3D" id="3.90.70.10">
    <property type="entry name" value="Cysteine proteinases"/>
    <property type="match status" value="1"/>
</dbReference>
<evidence type="ECO:0000256" key="4">
    <source>
        <dbReference type="ARBA" id="ARBA00012759"/>
    </source>
</evidence>
<dbReference type="GO" id="GO:0005829">
    <property type="term" value="C:cytosol"/>
    <property type="evidence" value="ECO:0007669"/>
    <property type="project" value="TreeGrafter"/>
</dbReference>
<keyword evidence="10" id="KW-0449">Lipoprotein</keyword>
<evidence type="ECO:0000256" key="1">
    <source>
        <dbReference type="ARBA" id="ARBA00000707"/>
    </source>
</evidence>
<protein>
    <recommendedName>
        <fullName evidence="4">ubiquitinyl hydrolase 1</fullName>
        <ecNumber evidence="4">3.4.19.12</ecNumber>
    </recommendedName>
</protein>
<comment type="similarity">
    <text evidence="3">Belongs to the peptidase C19 family.</text>
</comment>
<comment type="catalytic activity">
    <reaction evidence="1">
        <text>Thiol-dependent hydrolysis of ester, thioester, amide, peptide and isopeptide bonds formed by the C-terminal Gly of ubiquitin (a 76-residue protein attached to proteins as an intracellular targeting signal).</text>
        <dbReference type="EC" id="3.4.19.12"/>
    </reaction>
</comment>
<feature type="region of interest" description="Disordered" evidence="12">
    <location>
        <begin position="135"/>
        <end position="158"/>
    </location>
</feature>
<evidence type="ECO:0000256" key="5">
    <source>
        <dbReference type="ARBA" id="ARBA00022670"/>
    </source>
</evidence>
<dbReference type="GO" id="GO:0006508">
    <property type="term" value="P:proteolysis"/>
    <property type="evidence" value="ECO:0007669"/>
    <property type="project" value="UniProtKB-KW"/>
</dbReference>
<keyword evidence="6" id="KW-0519">Myristate</keyword>
<dbReference type="PANTHER" id="PTHR24006">
    <property type="entry name" value="UBIQUITIN CARBOXYL-TERMINAL HYDROLASE"/>
    <property type="match status" value="1"/>
</dbReference>
<feature type="domain" description="USP" evidence="13">
    <location>
        <begin position="23"/>
        <end position="363"/>
    </location>
</feature>
<comment type="subcellular location">
    <subcellularLocation>
        <location evidence="2">Nucleus</location>
    </subcellularLocation>
</comment>
<dbReference type="PANTHER" id="PTHR24006:SF733">
    <property type="entry name" value="RE52890P"/>
    <property type="match status" value="1"/>
</dbReference>
<evidence type="ECO:0000256" key="11">
    <source>
        <dbReference type="ARBA" id="ARBA00053800"/>
    </source>
</evidence>
<dbReference type="InterPro" id="IPR001394">
    <property type="entry name" value="Peptidase_C19_UCH"/>
</dbReference>
<proteinExistence type="inferred from homology"/>
<evidence type="ECO:0000256" key="8">
    <source>
        <dbReference type="ARBA" id="ARBA00022801"/>
    </source>
</evidence>
<dbReference type="PROSITE" id="PS00973">
    <property type="entry name" value="USP_2"/>
    <property type="match status" value="1"/>
</dbReference>
<sequence length="369" mass="42283">MGAAGSKLEKALGDQFPEGERYFGLENFGNTCYCNSVLQALYFCVPFREQLLDYYGNNKCTVDAEENLLTCLADLFSQITSQKKKTGVIAPKRFVQRLKKQNELFRSYMHQDAHEFLNFLLNQLVDILEKEAQAEKTEQVTSPPSEKAENGSKNGLANGVHKEPLVTWVHKNFQGILTNETRCLRCETVTARDETFLDLSLDIEQNSSITSCLKNFSSTEMLNAEDKFFCDKCCSLQEAQKRMKIKKPPHILVIHLKRFKYMEQLGRNKKLFYRVVFPLELKLSDTVEDADVEYSLFAVVVHVGSGPNHGHYVSLVKSHNHWLFFDDENVEMMDESAVQTFFGSAQEYSNNTDDGYILFYESLDLGNRN</sequence>
<keyword evidence="8" id="KW-0378">Hydrolase</keyword>
<keyword evidence="7" id="KW-0833">Ubl conjugation pathway</keyword>
<dbReference type="FunFam" id="3.90.70.10:FF:000035">
    <property type="entry name" value="Ubiquitin carboxyl-terminal hydrolase 3"/>
    <property type="match status" value="1"/>
</dbReference>
<keyword evidence="15" id="KW-1185">Reference proteome</keyword>
<comment type="function">
    <text evidence="11">Recognizes and hydrolyzes the peptide bond at the C-terminal Gly of ubiquitin. Involved in the processing of poly-ubiquitin precursors as well as that of ubiquitinated proteins. Required for the correct development of pollen.</text>
</comment>
<gene>
    <name evidence="14" type="ORF">RIF29_42298</name>
</gene>
<evidence type="ECO:0000256" key="2">
    <source>
        <dbReference type="ARBA" id="ARBA00004123"/>
    </source>
</evidence>
<dbReference type="InterPro" id="IPR018200">
    <property type="entry name" value="USP_CS"/>
</dbReference>
<evidence type="ECO:0000259" key="13">
    <source>
        <dbReference type="PROSITE" id="PS50235"/>
    </source>
</evidence>
<dbReference type="SUPFAM" id="SSF54001">
    <property type="entry name" value="Cysteine proteinases"/>
    <property type="match status" value="1"/>
</dbReference>
<evidence type="ECO:0000256" key="12">
    <source>
        <dbReference type="SAM" id="MobiDB-lite"/>
    </source>
</evidence>
<reference evidence="14 15" key="1">
    <citation type="submission" date="2024-01" db="EMBL/GenBank/DDBJ databases">
        <title>The genomes of 5 underutilized Papilionoideae crops provide insights into root nodulation and disease resistanc.</title>
        <authorList>
            <person name="Yuan L."/>
        </authorList>
    </citation>
    <scope>NUCLEOTIDE SEQUENCE [LARGE SCALE GENOMIC DNA]</scope>
    <source>
        <strain evidence="14">ZHUSHIDOU_FW_LH</strain>
        <tissue evidence="14">Leaf</tissue>
    </source>
</reference>
<dbReference type="Proteomes" id="UP001372338">
    <property type="component" value="Unassembled WGS sequence"/>
</dbReference>